<dbReference type="SUPFAM" id="SSF57756">
    <property type="entry name" value="Retrovirus zinc finger-like domains"/>
    <property type="match status" value="1"/>
</dbReference>
<sequence length="227" mass="25423">MFCCYLAVNALKEIAKQLGKEDWDFSLNPCDGNPNWNTPTNQNLPRLQNVVNCSCLDDACHVVNISLMGQDLGGVLPSSLAKLPSIKMINLAFNYLNGTIPNDWASTKLEFIEYIVNKLVTDMRKLSIFRDTLKNLMEQTDVDTRDRPLVKQKDIVSSFVPNNEELTSDVRVPSGIRNKGSGSHKRFKSKREQAISRMGKRSRGCHACGQAGHDRRTCPALRGPQKT</sequence>
<dbReference type="PANTHER" id="PTHR48006:SF66">
    <property type="entry name" value="PROTEIN KINASE DOMAIN-CONTAINING PROTEIN"/>
    <property type="match status" value="1"/>
</dbReference>
<dbReference type="GO" id="GO:0003676">
    <property type="term" value="F:nucleic acid binding"/>
    <property type="evidence" value="ECO:0007669"/>
    <property type="project" value="InterPro"/>
</dbReference>
<dbReference type="Proteomes" id="UP000326396">
    <property type="component" value="Linkage Group LG18"/>
</dbReference>
<organism evidence="5 6">
    <name type="scientific">Mikania micrantha</name>
    <name type="common">bitter vine</name>
    <dbReference type="NCBI Taxonomy" id="192012"/>
    <lineage>
        <taxon>Eukaryota</taxon>
        <taxon>Viridiplantae</taxon>
        <taxon>Streptophyta</taxon>
        <taxon>Embryophyta</taxon>
        <taxon>Tracheophyta</taxon>
        <taxon>Spermatophyta</taxon>
        <taxon>Magnoliopsida</taxon>
        <taxon>eudicotyledons</taxon>
        <taxon>Gunneridae</taxon>
        <taxon>Pentapetalae</taxon>
        <taxon>asterids</taxon>
        <taxon>campanulids</taxon>
        <taxon>Asterales</taxon>
        <taxon>Asteraceae</taxon>
        <taxon>Asteroideae</taxon>
        <taxon>Heliantheae alliance</taxon>
        <taxon>Eupatorieae</taxon>
        <taxon>Mikania</taxon>
    </lineage>
</organism>
<evidence type="ECO:0000256" key="1">
    <source>
        <dbReference type="ARBA" id="ARBA00004479"/>
    </source>
</evidence>
<keyword evidence="2" id="KW-0479">Metal-binding</keyword>
<protein>
    <recommendedName>
        <fullName evidence="4">CCHC-type domain-containing protein</fullName>
    </recommendedName>
</protein>
<feature type="region of interest" description="Disordered" evidence="3">
    <location>
        <begin position="172"/>
        <end position="227"/>
    </location>
</feature>
<dbReference type="SUPFAM" id="SSF52058">
    <property type="entry name" value="L domain-like"/>
    <property type="match status" value="1"/>
</dbReference>
<comment type="caution">
    <text evidence="5">The sequence shown here is derived from an EMBL/GenBank/DDBJ whole genome shotgun (WGS) entry which is preliminary data.</text>
</comment>
<name>A0A5N6NMD0_9ASTR</name>
<dbReference type="InterPro" id="IPR032675">
    <property type="entry name" value="LRR_dom_sf"/>
</dbReference>
<dbReference type="EMBL" id="SZYD01000010">
    <property type="protein sequence ID" value="KAD4982481.1"/>
    <property type="molecule type" value="Genomic_DNA"/>
</dbReference>
<dbReference type="InterPro" id="IPR036875">
    <property type="entry name" value="Znf_CCHC_sf"/>
</dbReference>
<evidence type="ECO:0000256" key="2">
    <source>
        <dbReference type="PROSITE-ProRule" id="PRU00047"/>
    </source>
</evidence>
<accession>A0A5N6NMD0</accession>
<reference evidence="5 6" key="1">
    <citation type="submission" date="2019-05" db="EMBL/GenBank/DDBJ databases">
        <title>Mikania micrantha, genome provides insights into the molecular mechanism of rapid growth.</title>
        <authorList>
            <person name="Liu B."/>
        </authorList>
    </citation>
    <scope>NUCLEOTIDE SEQUENCE [LARGE SCALE GENOMIC DNA]</scope>
    <source>
        <strain evidence="5">NLD-2019</strain>
        <tissue evidence="5">Leaf</tissue>
    </source>
</reference>
<dbReference type="OrthoDB" id="1897577at2759"/>
<evidence type="ECO:0000259" key="4">
    <source>
        <dbReference type="PROSITE" id="PS50158"/>
    </source>
</evidence>
<proteinExistence type="predicted"/>
<keyword evidence="2" id="KW-0863">Zinc-finger</keyword>
<dbReference type="InterPro" id="IPR051824">
    <property type="entry name" value="LRR_Rcpt-Like_S/T_Kinase"/>
</dbReference>
<dbReference type="InterPro" id="IPR001878">
    <property type="entry name" value="Znf_CCHC"/>
</dbReference>
<dbReference type="PANTHER" id="PTHR48006">
    <property type="entry name" value="LEUCINE-RICH REPEAT-CONTAINING PROTEIN DDB_G0281931-RELATED"/>
    <property type="match status" value="1"/>
</dbReference>
<dbReference type="GO" id="GO:0016020">
    <property type="term" value="C:membrane"/>
    <property type="evidence" value="ECO:0007669"/>
    <property type="project" value="UniProtKB-SubCell"/>
</dbReference>
<dbReference type="AlphaFoldDB" id="A0A5N6NMD0"/>
<dbReference type="GO" id="GO:0008270">
    <property type="term" value="F:zinc ion binding"/>
    <property type="evidence" value="ECO:0007669"/>
    <property type="project" value="UniProtKB-KW"/>
</dbReference>
<keyword evidence="6" id="KW-1185">Reference proteome</keyword>
<dbReference type="PROSITE" id="PS50158">
    <property type="entry name" value="ZF_CCHC"/>
    <property type="match status" value="1"/>
</dbReference>
<evidence type="ECO:0000313" key="6">
    <source>
        <dbReference type="Proteomes" id="UP000326396"/>
    </source>
</evidence>
<keyword evidence="2" id="KW-0862">Zinc</keyword>
<evidence type="ECO:0000313" key="5">
    <source>
        <dbReference type="EMBL" id="KAD4982481.1"/>
    </source>
</evidence>
<comment type="subcellular location">
    <subcellularLocation>
        <location evidence="1">Membrane</location>
        <topology evidence="1">Single-pass type I membrane protein</topology>
    </subcellularLocation>
</comment>
<evidence type="ECO:0000256" key="3">
    <source>
        <dbReference type="SAM" id="MobiDB-lite"/>
    </source>
</evidence>
<gene>
    <name evidence="5" type="ORF">E3N88_19152</name>
</gene>
<dbReference type="Gene3D" id="3.80.10.10">
    <property type="entry name" value="Ribonuclease Inhibitor"/>
    <property type="match status" value="1"/>
</dbReference>
<feature type="domain" description="CCHC-type" evidence="4">
    <location>
        <begin position="205"/>
        <end position="219"/>
    </location>
</feature>